<keyword evidence="2" id="KW-1185">Reference proteome</keyword>
<name>A0ABU5CIH4_9BACI</name>
<dbReference type="RefSeq" id="WP_320384710.1">
    <property type="nucleotide sequence ID" value="NZ_JAROCA020000001.1"/>
</dbReference>
<gene>
    <name evidence="1" type="ORF">P5G51_012640</name>
</gene>
<sequence length="76" mass="8667">MTTLHIPAFSPKQLVPSIEGKDKEQLHSKDAVVLTDRIEESTLPCKVDIMNLSKTDAGFREKVTREGIVWRDCRKE</sequence>
<dbReference type="Gene3D" id="3.30.460.10">
    <property type="entry name" value="Beta Polymerase, domain 2"/>
    <property type="match status" value="1"/>
</dbReference>
<protein>
    <submittedName>
        <fullName evidence="1">Uncharacterized protein</fullName>
    </submittedName>
</protein>
<dbReference type="InterPro" id="IPR043519">
    <property type="entry name" value="NT_sf"/>
</dbReference>
<organism evidence="1 2">
    <name type="scientific">Tigheibacillus jepli</name>
    <dbReference type="NCBI Taxonomy" id="3035914"/>
    <lineage>
        <taxon>Bacteria</taxon>
        <taxon>Bacillati</taxon>
        <taxon>Bacillota</taxon>
        <taxon>Bacilli</taxon>
        <taxon>Bacillales</taxon>
        <taxon>Bacillaceae</taxon>
        <taxon>Tigheibacillus</taxon>
    </lineage>
</organism>
<dbReference type="EMBL" id="JAROCA020000001">
    <property type="protein sequence ID" value="MDY0406125.1"/>
    <property type="molecule type" value="Genomic_DNA"/>
</dbReference>
<evidence type="ECO:0000313" key="1">
    <source>
        <dbReference type="EMBL" id="MDY0406125.1"/>
    </source>
</evidence>
<proteinExistence type="predicted"/>
<accession>A0ABU5CIH4</accession>
<evidence type="ECO:0000313" key="2">
    <source>
        <dbReference type="Proteomes" id="UP001228376"/>
    </source>
</evidence>
<comment type="caution">
    <text evidence="1">The sequence shown here is derived from an EMBL/GenBank/DDBJ whole genome shotgun (WGS) entry which is preliminary data.</text>
</comment>
<reference evidence="1 2" key="1">
    <citation type="submission" date="2023-10" db="EMBL/GenBank/DDBJ databases">
        <title>179-bfca-hs.</title>
        <authorList>
            <person name="Miliotis G."/>
            <person name="Sengupta P."/>
            <person name="Hameed A."/>
            <person name="Chuvochina M."/>
            <person name="Mcdonagh F."/>
            <person name="Simpson A.C."/>
            <person name="Singh N.K."/>
            <person name="Rekha P.D."/>
            <person name="Raman K."/>
            <person name="Hugenholtz P."/>
            <person name="Venkateswaran K."/>
        </authorList>
    </citation>
    <scope>NUCLEOTIDE SEQUENCE [LARGE SCALE GENOMIC DNA]</scope>
    <source>
        <strain evidence="1 2">179-BFC-A-HS</strain>
    </source>
</reference>
<dbReference type="Proteomes" id="UP001228376">
    <property type="component" value="Unassembled WGS sequence"/>
</dbReference>